<dbReference type="InterPro" id="IPR003801">
    <property type="entry name" value="GTP_cyclohydrolase_FolE2/MptA"/>
</dbReference>
<comment type="caution">
    <text evidence="3">The sequence shown here is derived from an EMBL/GenBank/DDBJ whole genome shotgun (WGS) entry which is preliminary data.</text>
</comment>
<evidence type="ECO:0000256" key="2">
    <source>
        <dbReference type="HAMAP-Rule" id="MF_01527"/>
    </source>
</evidence>
<dbReference type="RefSeq" id="WP_152157508.1">
    <property type="nucleotide sequence ID" value="NZ_WEHX01000004.1"/>
</dbReference>
<comment type="catalytic activity">
    <reaction evidence="2">
        <text>GTP + H2O = 7,8-dihydroneopterin 3'-triphosphate + formate + H(+)</text>
        <dbReference type="Rhea" id="RHEA:17473"/>
        <dbReference type="ChEBI" id="CHEBI:15377"/>
        <dbReference type="ChEBI" id="CHEBI:15378"/>
        <dbReference type="ChEBI" id="CHEBI:15740"/>
        <dbReference type="ChEBI" id="CHEBI:37565"/>
        <dbReference type="ChEBI" id="CHEBI:58462"/>
        <dbReference type="EC" id="3.5.4.16"/>
    </reaction>
</comment>
<evidence type="ECO:0000313" key="4">
    <source>
        <dbReference type="Proteomes" id="UP000430564"/>
    </source>
</evidence>
<reference evidence="3 4" key="1">
    <citation type="submission" date="2019-10" db="EMBL/GenBank/DDBJ databases">
        <title>Genome diversity of Sutterella seckii.</title>
        <authorList>
            <person name="Chaplin A.V."/>
            <person name="Sokolova S.R."/>
            <person name="Mosin K.A."/>
            <person name="Ivanova E.L."/>
            <person name="Kochetkova T.O."/>
            <person name="Goltsov A.Y."/>
            <person name="Trofimov D.Y."/>
            <person name="Efimov B.A."/>
        </authorList>
    </citation>
    <scope>NUCLEOTIDE SEQUENCE [LARGE SCALE GENOMIC DNA]</scope>
    <source>
        <strain evidence="3 4">ASD393</strain>
    </source>
</reference>
<dbReference type="Proteomes" id="UP000430564">
    <property type="component" value="Unassembled WGS sequence"/>
</dbReference>
<dbReference type="EMBL" id="WEHX01000004">
    <property type="protein sequence ID" value="KAB7662810.1"/>
    <property type="molecule type" value="Genomic_DNA"/>
</dbReference>
<dbReference type="PANTHER" id="PTHR36445">
    <property type="entry name" value="GTP CYCLOHYDROLASE MPTA"/>
    <property type="match status" value="1"/>
</dbReference>
<dbReference type="AlphaFoldDB" id="A0A6I1EYI4"/>
<dbReference type="Pfam" id="PF02649">
    <property type="entry name" value="GCHY-1"/>
    <property type="match status" value="1"/>
</dbReference>
<accession>A0A6I1EYI4</accession>
<dbReference type="HAMAP" id="MF_01527_B">
    <property type="entry name" value="GTP_cyclohydrol_B"/>
    <property type="match status" value="1"/>
</dbReference>
<evidence type="ECO:0000256" key="1">
    <source>
        <dbReference type="ARBA" id="ARBA00022801"/>
    </source>
</evidence>
<dbReference type="UniPathway" id="UPA00848">
    <property type="reaction ID" value="UER00151"/>
</dbReference>
<evidence type="ECO:0000313" key="3">
    <source>
        <dbReference type="EMBL" id="KAB7662810.1"/>
    </source>
</evidence>
<keyword evidence="1 2" id="KW-0378">Hydrolase</keyword>
<dbReference type="GO" id="GO:0003934">
    <property type="term" value="F:GTP cyclohydrolase I activity"/>
    <property type="evidence" value="ECO:0007669"/>
    <property type="project" value="UniProtKB-UniRule"/>
</dbReference>
<dbReference type="InterPro" id="IPR022838">
    <property type="entry name" value="GTP_cyclohydrolase_FolE2"/>
</dbReference>
<comment type="similarity">
    <text evidence="2">Belongs to the GTP cyclohydrolase IV family.</text>
</comment>
<gene>
    <name evidence="2" type="primary">folE2</name>
    <name evidence="3" type="ORF">GBM95_01670</name>
</gene>
<name>A0A6I1EYI4_9BURK</name>
<comment type="function">
    <text evidence="2">Converts GTP to 7,8-dihydroneopterin triphosphate.</text>
</comment>
<sequence length="265" mass="29980">MEAENKTTLPDVQSSEDERNIAINRVGVRGIRLPVIVAGREAPQHTVADITMTVSLPADKKGTHMSRFIALMEELSEPLDADLMRRLFAEMLERLHAEDGTIEIRFPFFVRKIAPVSKLESIMNYQCALIATSVKGEVTVRQEALAPVTSLCPCSKEISRYGAHNQRSHLTSSLILSAPMSFEEQVAIAENSASCQLWSRLKRSDEKYVTEYAYDHPKFVEDLVRDMAKALNADDRVVAYRVEAENFESIHNHSAYAWIERDKRL</sequence>
<feature type="site" description="May be catalytically important" evidence="2">
    <location>
        <position position="152"/>
    </location>
</feature>
<dbReference type="OrthoDB" id="9774824at2"/>
<dbReference type="GO" id="GO:0046654">
    <property type="term" value="P:tetrahydrofolate biosynthetic process"/>
    <property type="evidence" value="ECO:0007669"/>
    <property type="project" value="UniProtKB-UniRule"/>
</dbReference>
<proteinExistence type="inferred from homology"/>
<organism evidence="3 4">
    <name type="scientific">Sutterella seckii</name>
    <dbReference type="NCBI Taxonomy" id="1944635"/>
    <lineage>
        <taxon>Bacteria</taxon>
        <taxon>Pseudomonadati</taxon>
        <taxon>Pseudomonadota</taxon>
        <taxon>Betaproteobacteria</taxon>
        <taxon>Burkholderiales</taxon>
        <taxon>Sutterellaceae</taxon>
        <taxon>Sutterella</taxon>
    </lineage>
</organism>
<comment type="pathway">
    <text evidence="2">Cofactor biosynthesis; 7,8-dihydroneopterin triphosphate biosynthesis; 7,8-dihydroneopterin triphosphate from GTP: step 1/1.</text>
</comment>
<dbReference type="EC" id="3.5.4.16" evidence="2"/>
<protein>
    <recommendedName>
        <fullName evidence="2">GTP cyclohydrolase FolE2</fullName>
        <ecNumber evidence="2">3.5.4.16</ecNumber>
    </recommendedName>
</protein>
<dbReference type="Gene3D" id="3.10.270.10">
    <property type="entry name" value="Urate Oxidase"/>
    <property type="match status" value="1"/>
</dbReference>
<dbReference type="NCBIfam" id="NF010200">
    <property type="entry name" value="PRK13674.1-1"/>
    <property type="match status" value="1"/>
</dbReference>
<dbReference type="PANTHER" id="PTHR36445:SF1">
    <property type="entry name" value="GTP CYCLOHYDROLASE MPTA"/>
    <property type="match status" value="1"/>
</dbReference>